<keyword evidence="2" id="KW-1185">Reference proteome</keyword>
<evidence type="ECO:0000313" key="1">
    <source>
        <dbReference type="EMBL" id="RDV11941.1"/>
    </source>
</evidence>
<organism evidence="1 2">
    <name type="scientific">Pontibacter diazotrophicus</name>
    <dbReference type="NCBI Taxonomy" id="1400979"/>
    <lineage>
        <taxon>Bacteria</taxon>
        <taxon>Pseudomonadati</taxon>
        <taxon>Bacteroidota</taxon>
        <taxon>Cytophagia</taxon>
        <taxon>Cytophagales</taxon>
        <taxon>Hymenobacteraceae</taxon>
        <taxon>Pontibacter</taxon>
    </lineage>
</organism>
<dbReference type="Proteomes" id="UP000256708">
    <property type="component" value="Unassembled WGS sequence"/>
</dbReference>
<sequence length="92" mass="10417">MFFSKGTCLPRVIPLQINGKLVKAIPGKMCRRKERRQATPAQEKASDKVPAKLNIDYCMYACKLYPLDNLSQVESQRFTGEFFQAATASIQM</sequence>
<proteinExistence type="predicted"/>
<protein>
    <submittedName>
        <fullName evidence="1">Uncharacterized protein</fullName>
    </submittedName>
</protein>
<comment type="caution">
    <text evidence="1">The sequence shown here is derived from an EMBL/GenBank/DDBJ whole genome shotgun (WGS) entry which is preliminary data.</text>
</comment>
<dbReference type="EMBL" id="QRGR01000036">
    <property type="protein sequence ID" value="RDV11941.1"/>
    <property type="molecule type" value="Genomic_DNA"/>
</dbReference>
<accession>A0A3D8L3E5</accession>
<gene>
    <name evidence="1" type="ORF">DXT99_23245</name>
</gene>
<dbReference type="AlphaFoldDB" id="A0A3D8L3E5"/>
<reference evidence="2" key="1">
    <citation type="submission" date="2018-08" db="EMBL/GenBank/DDBJ databases">
        <authorList>
            <person name="Liu Z.-W."/>
            <person name="Du Z.-J."/>
        </authorList>
    </citation>
    <scope>NUCLEOTIDE SEQUENCE [LARGE SCALE GENOMIC DNA]</scope>
    <source>
        <strain evidence="2">H4X</strain>
    </source>
</reference>
<evidence type="ECO:0000313" key="2">
    <source>
        <dbReference type="Proteomes" id="UP000256708"/>
    </source>
</evidence>
<name>A0A3D8L3E5_9BACT</name>